<dbReference type="Pfam" id="PF00196">
    <property type="entry name" value="GerE"/>
    <property type="match status" value="1"/>
</dbReference>
<evidence type="ECO:0000259" key="3">
    <source>
        <dbReference type="PROSITE" id="PS50043"/>
    </source>
</evidence>
<keyword evidence="1" id="KW-0238">DNA-binding</keyword>
<dbReference type="RefSeq" id="WP_208175330.1">
    <property type="nucleotide sequence ID" value="NZ_JAGETZ010000004.1"/>
</dbReference>
<keyword evidence="6" id="KW-1185">Reference proteome</keyword>
<dbReference type="SUPFAM" id="SSF46894">
    <property type="entry name" value="C-terminal effector domain of the bipartite response regulators"/>
    <property type="match status" value="1"/>
</dbReference>
<dbReference type="EMBL" id="JAGETZ010000004">
    <property type="protein sequence ID" value="MBO2009713.1"/>
    <property type="molecule type" value="Genomic_DNA"/>
</dbReference>
<dbReference type="CDD" id="cd06170">
    <property type="entry name" value="LuxR_C_like"/>
    <property type="match status" value="1"/>
</dbReference>
<organism evidence="5 6">
    <name type="scientific">Hymenobacter negativus</name>
    <dbReference type="NCBI Taxonomy" id="2795026"/>
    <lineage>
        <taxon>Bacteria</taxon>
        <taxon>Pseudomonadati</taxon>
        <taxon>Bacteroidota</taxon>
        <taxon>Cytophagia</taxon>
        <taxon>Cytophagales</taxon>
        <taxon>Hymenobacteraceae</taxon>
        <taxon>Hymenobacter</taxon>
    </lineage>
</organism>
<gene>
    <name evidence="5" type="ORF">J4E00_11675</name>
</gene>
<dbReference type="SUPFAM" id="SSF52172">
    <property type="entry name" value="CheY-like"/>
    <property type="match status" value="1"/>
</dbReference>
<dbReference type="Gene3D" id="3.40.50.2300">
    <property type="match status" value="1"/>
</dbReference>
<dbReference type="InterPro" id="IPR016032">
    <property type="entry name" value="Sig_transdc_resp-reg_C-effctor"/>
</dbReference>
<evidence type="ECO:0000256" key="1">
    <source>
        <dbReference type="ARBA" id="ARBA00023125"/>
    </source>
</evidence>
<dbReference type="PANTHER" id="PTHR43214:SF43">
    <property type="entry name" value="TWO-COMPONENT RESPONSE REGULATOR"/>
    <property type="match status" value="1"/>
</dbReference>
<proteinExistence type="predicted"/>
<name>A0ABS3QFG0_9BACT</name>
<evidence type="ECO:0000313" key="6">
    <source>
        <dbReference type="Proteomes" id="UP000664369"/>
    </source>
</evidence>
<feature type="domain" description="Response regulatory" evidence="4">
    <location>
        <begin position="11"/>
        <end position="131"/>
    </location>
</feature>
<dbReference type="InterPro" id="IPR001789">
    <property type="entry name" value="Sig_transdc_resp-reg_receiver"/>
</dbReference>
<dbReference type="InterPro" id="IPR011006">
    <property type="entry name" value="CheY-like_superfamily"/>
</dbReference>
<reference evidence="5 6" key="1">
    <citation type="submission" date="2021-03" db="EMBL/GenBank/DDBJ databases">
        <authorList>
            <person name="Kim M.K."/>
        </authorList>
    </citation>
    <scope>NUCLEOTIDE SEQUENCE [LARGE SCALE GENOMIC DNA]</scope>
    <source>
        <strain evidence="5 6">BT442</strain>
    </source>
</reference>
<protein>
    <submittedName>
        <fullName evidence="5">Response regulator transcription factor</fullName>
    </submittedName>
</protein>
<comment type="caution">
    <text evidence="5">The sequence shown here is derived from an EMBL/GenBank/DDBJ whole genome shotgun (WGS) entry which is preliminary data.</text>
</comment>
<dbReference type="PROSITE" id="PS50043">
    <property type="entry name" value="HTH_LUXR_2"/>
    <property type="match status" value="1"/>
</dbReference>
<dbReference type="Proteomes" id="UP000664369">
    <property type="component" value="Unassembled WGS sequence"/>
</dbReference>
<dbReference type="InterPro" id="IPR039420">
    <property type="entry name" value="WalR-like"/>
</dbReference>
<comment type="caution">
    <text evidence="2">Lacks conserved residue(s) required for the propagation of feature annotation.</text>
</comment>
<dbReference type="SMART" id="SM00421">
    <property type="entry name" value="HTH_LUXR"/>
    <property type="match status" value="1"/>
</dbReference>
<dbReference type="PROSITE" id="PS50110">
    <property type="entry name" value="RESPONSE_REGULATORY"/>
    <property type="match status" value="1"/>
</dbReference>
<accession>A0ABS3QFG0</accession>
<evidence type="ECO:0000259" key="4">
    <source>
        <dbReference type="PROSITE" id="PS50110"/>
    </source>
</evidence>
<dbReference type="PRINTS" id="PR00038">
    <property type="entry name" value="HTHLUXR"/>
</dbReference>
<sequence length="242" mass="26300">MLPPRPTQSPAILVADALPIFRHGLLQVLSQAFAAHALCEAATAPEVLAVAQRWAPDVVVMAAGLPDAPADPGAVLAALRAQQPQVAVVVVIDPDTTPELVALRLLRQNVSALLLRTAPPQEVCETVRAVLAHGRCYNEYALNLLQSQLHHRQLPRPADCFSARQLEVLRLIADDHTNEEIAEYLCTSVRTVEYHRSQMLQKAGTRTTLGLVLFAQRQGLLSAPPPCSPLPDRQPVRQLAKS</sequence>
<evidence type="ECO:0000256" key="2">
    <source>
        <dbReference type="PROSITE-ProRule" id="PRU00169"/>
    </source>
</evidence>
<dbReference type="InterPro" id="IPR000792">
    <property type="entry name" value="Tscrpt_reg_LuxR_C"/>
</dbReference>
<dbReference type="PANTHER" id="PTHR43214">
    <property type="entry name" value="TWO-COMPONENT RESPONSE REGULATOR"/>
    <property type="match status" value="1"/>
</dbReference>
<feature type="domain" description="HTH luxR-type" evidence="3">
    <location>
        <begin position="154"/>
        <end position="219"/>
    </location>
</feature>
<evidence type="ECO:0000313" key="5">
    <source>
        <dbReference type="EMBL" id="MBO2009713.1"/>
    </source>
</evidence>